<proteinExistence type="inferred from homology"/>
<name>A0A5D0NV60_9ACTN</name>
<dbReference type="Gene3D" id="1.10.1740.10">
    <property type="match status" value="1"/>
</dbReference>
<dbReference type="InterPro" id="IPR013324">
    <property type="entry name" value="RNA_pol_sigma_r3/r4-like"/>
</dbReference>
<feature type="domain" description="RNA polymerase sigma-70 region 2" evidence="6">
    <location>
        <begin position="127"/>
        <end position="191"/>
    </location>
</feature>
<protein>
    <submittedName>
        <fullName evidence="8">Sigma-70 family RNA polymerase sigma factor</fullName>
    </submittedName>
</protein>
<dbReference type="GO" id="GO:0016987">
    <property type="term" value="F:sigma factor activity"/>
    <property type="evidence" value="ECO:0007669"/>
    <property type="project" value="UniProtKB-KW"/>
</dbReference>
<comment type="caution">
    <text evidence="8">The sequence shown here is derived from an EMBL/GenBank/DDBJ whole genome shotgun (WGS) entry which is preliminary data.</text>
</comment>
<dbReference type="Pfam" id="PF08281">
    <property type="entry name" value="Sigma70_r4_2"/>
    <property type="match status" value="1"/>
</dbReference>
<comment type="similarity">
    <text evidence="1">Belongs to the sigma-70 factor family. ECF subfamily.</text>
</comment>
<evidence type="ECO:0000256" key="2">
    <source>
        <dbReference type="ARBA" id="ARBA00023015"/>
    </source>
</evidence>
<evidence type="ECO:0000259" key="6">
    <source>
        <dbReference type="Pfam" id="PF04542"/>
    </source>
</evidence>
<dbReference type="GO" id="GO:0006352">
    <property type="term" value="P:DNA-templated transcription initiation"/>
    <property type="evidence" value="ECO:0007669"/>
    <property type="project" value="InterPro"/>
</dbReference>
<gene>
    <name evidence="8" type="ORF">FXF69_04975</name>
</gene>
<organism evidence="8 9">
    <name type="scientific">Actinomadura chibensis</name>
    <dbReference type="NCBI Taxonomy" id="392828"/>
    <lineage>
        <taxon>Bacteria</taxon>
        <taxon>Bacillati</taxon>
        <taxon>Actinomycetota</taxon>
        <taxon>Actinomycetes</taxon>
        <taxon>Streptosporangiales</taxon>
        <taxon>Thermomonosporaceae</taxon>
        <taxon>Actinomadura</taxon>
    </lineage>
</organism>
<keyword evidence="5" id="KW-0804">Transcription</keyword>
<dbReference type="Gene3D" id="1.20.140.160">
    <property type="match status" value="1"/>
</dbReference>
<dbReference type="AlphaFoldDB" id="A0A5D0NV60"/>
<evidence type="ECO:0000256" key="4">
    <source>
        <dbReference type="ARBA" id="ARBA00023125"/>
    </source>
</evidence>
<dbReference type="GO" id="GO:0003677">
    <property type="term" value="F:DNA binding"/>
    <property type="evidence" value="ECO:0007669"/>
    <property type="project" value="UniProtKB-KW"/>
</dbReference>
<dbReference type="RefSeq" id="WP_083980566.1">
    <property type="nucleotide sequence ID" value="NZ_VSFG01000001.1"/>
</dbReference>
<feature type="domain" description="RNA polymerase sigma factor 70 region 4 type 2" evidence="7">
    <location>
        <begin position="282"/>
        <end position="335"/>
    </location>
</feature>
<accession>A0A5D0NV60</accession>
<sequence>MMGHSRLFPSDSGSGRPALGAELAGLVAAAEYAERTGVCDTREGVALARAVLLSRESGSHADVVCTALATSAGRPSAEFRAVYAGAAEAYGIDPDVPVDQVADRLEERGTDLGQVTEAVIRFESCKYLGMVWRISRRLAIDYERDAREFVGEGWRGLLLALRRYDPSRCEFSTYAAHRIAGTIRDSIRDESPVPKRLLTIIRKTARVEEELTVRLARRPTAMETVQALGEHAKYLRLLPRFAPPASLDELGEGGANGREPPSEPVAPLRRDAADAALDSVCRQAIHSALSGLPEEESTAIRMLYLEELSGPEAQHRSGVSARLIRVRAGRGLDKLRCTPELAGWR</sequence>
<keyword evidence="4" id="KW-0238">DNA-binding</keyword>
<keyword evidence="3" id="KW-0731">Sigma factor</keyword>
<evidence type="ECO:0000313" key="8">
    <source>
        <dbReference type="EMBL" id="TYB48543.1"/>
    </source>
</evidence>
<dbReference type="InterPro" id="IPR013249">
    <property type="entry name" value="RNA_pol_sigma70_r4_t2"/>
</dbReference>
<evidence type="ECO:0000256" key="1">
    <source>
        <dbReference type="ARBA" id="ARBA00010641"/>
    </source>
</evidence>
<reference evidence="8 9" key="1">
    <citation type="submission" date="2019-08" db="EMBL/GenBank/DDBJ databases">
        <title>Actinomadura sp. nov. CYP1-5 isolated from mountain soil.</title>
        <authorList>
            <person name="Songsumanus A."/>
            <person name="Kuncharoen N."/>
            <person name="Kudo T."/>
            <person name="Yuki M."/>
            <person name="Igarashi Y."/>
            <person name="Tanasupawat S."/>
        </authorList>
    </citation>
    <scope>NUCLEOTIDE SEQUENCE [LARGE SCALE GENOMIC DNA]</scope>
    <source>
        <strain evidence="8 9">JCM 14158</strain>
    </source>
</reference>
<keyword evidence="9" id="KW-1185">Reference proteome</keyword>
<dbReference type="PANTHER" id="PTHR30385">
    <property type="entry name" value="SIGMA FACTOR F FLAGELLAR"/>
    <property type="match status" value="1"/>
</dbReference>
<dbReference type="STRING" id="1220554.GCA_001552135_02298"/>
<evidence type="ECO:0000259" key="7">
    <source>
        <dbReference type="Pfam" id="PF08281"/>
    </source>
</evidence>
<evidence type="ECO:0000256" key="5">
    <source>
        <dbReference type="ARBA" id="ARBA00023163"/>
    </source>
</evidence>
<dbReference type="InterPro" id="IPR014284">
    <property type="entry name" value="RNA_pol_sigma-70_dom"/>
</dbReference>
<keyword evidence="2" id="KW-0805">Transcription regulation</keyword>
<evidence type="ECO:0000313" key="9">
    <source>
        <dbReference type="Proteomes" id="UP000323380"/>
    </source>
</evidence>
<dbReference type="SUPFAM" id="SSF88659">
    <property type="entry name" value="Sigma3 and sigma4 domains of RNA polymerase sigma factors"/>
    <property type="match status" value="1"/>
</dbReference>
<dbReference type="EMBL" id="VSFG01000001">
    <property type="protein sequence ID" value="TYB48543.1"/>
    <property type="molecule type" value="Genomic_DNA"/>
</dbReference>
<dbReference type="SUPFAM" id="SSF88946">
    <property type="entry name" value="Sigma2 domain of RNA polymerase sigma factors"/>
    <property type="match status" value="1"/>
</dbReference>
<dbReference type="Pfam" id="PF04542">
    <property type="entry name" value="Sigma70_r2"/>
    <property type="match status" value="1"/>
</dbReference>
<dbReference type="Proteomes" id="UP000323380">
    <property type="component" value="Unassembled WGS sequence"/>
</dbReference>
<dbReference type="InterPro" id="IPR007627">
    <property type="entry name" value="RNA_pol_sigma70_r2"/>
</dbReference>
<dbReference type="NCBIfam" id="TIGR02937">
    <property type="entry name" value="sigma70-ECF"/>
    <property type="match status" value="1"/>
</dbReference>
<dbReference type="InterPro" id="IPR013325">
    <property type="entry name" value="RNA_pol_sigma_r2"/>
</dbReference>
<evidence type="ECO:0000256" key="3">
    <source>
        <dbReference type="ARBA" id="ARBA00023082"/>
    </source>
</evidence>